<feature type="compositionally biased region" description="Basic residues" evidence="1">
    <location>
        <begin position="260"/>
        <end position="272"/>
    </location>
</feature>
<dbReference type="EMBL" id="WVUK01000057">
    <property type="protein sequence ID" value="KAF7492082.1"/>
    <property type="molecule type" value="Genomic_DNA"/>
</dbReference>
<evidence type="ECO:0000313" key="4">
    <source>
        <dbReference type="EnsemblMetazoa" id="KAF7492082.1"/>
    </source>
</evidence>
<keyword evidence="2" id="KW-1133">Transmembrane helix</keyword>
<dbReference type="OrthoDB" id="10679923at2759"/>
<evidence type="ECO:0000313" key="5">
    <source>
        <dbReference type="Proteomes" id="UP000070412"/>
    </source>
</evidence>
<dbReference type="EnsemblMetazoa" id="SSS_7507s_mrna">
    <property type="protein sequence ID" value="KAF7492082.1"/>
    <property type="gene ID" value="SSS_7507"/>
</dbReference>
<gene>
    <name evidence="3" type="ORF">SSS_7507</name>
</gene>
<organism evidence="3">
    <name type="scientific">Sarcoptes scabiei</name>
    <name type="common">Itch mite</name>
    <name type="synonym">Acarus scabiei</name>
    <dbReference type="NCBI Taxonomy" id="52283"/>
    <lineage>
        <taxon>Eukaryota</taxon>
        <taxon>Metazoa</taxon>
        <taxon>Ecdysozoa</taxon>
        <taxon>Arthropoda</taxon>
        <taxon>Chelicerata</taxon>
        <taxon>Arachnida</taxon>
        <taxon>Acari</taxon>
        <taxon>Acariformes</taxon>
        <taxon>Sarcoptiformes</taxon>
        <taxon>Astigmata</taxon>
        <taxon>Psoroptidia</taxon>
        <taxon>Sarcoptoidea</taxon>
        <taxon>Sarcoptidae</taxon>
        <taxon>Sarcoptinae</taxon>
        <taxon>Sarcoptes</taxon>
    </lineage>
</organism>
<feature type="compositionally biased region" description="Acidic residues" evidence="1">
    <location>
        <begin position="460"/>
        <end position="481"/>
    </location>
</feature>
<feature type="transmembrane region" description="Helical" evidence="2">
    <location>
        <begin position="57"/>
        <end position="79"/>
    </location>
</feature>
<feature type="region of interest" description="Disordered" evidence="1">
    <location>
        <begin position="355"/>
        <end position="386"/>
    </location>
</feature>
<evidence type="ECO:0000313" key="3">
    <source>
        <dbReference type="EMBL" id="KAF7492082.1"/>
    </source>
</evidence>
<proteinExistence type="predicted"/>
<evidence type="ECO:0000256" key="2">
    <source>
        <dbReference type="SAM" id="Phobius"/>
    </source>
</evidence>
<name>A0A834RAF1_SARSC</name>
<keyword evidence="2" id="KW-0472">Membrane</keyword>
<reference evidence="3" key="2">
    <citation type="submission" date="2020-01" db="EMBL/GenBank/DDBJ databases">
        <authorList>
            <person name="Korhonen P.K.K."/>
            <person name="Guangxu M.G."/>
            <person name="Wang T.W."/>
            <person name="Stroehlein A.J.S."/>
            <person name="Young N.D."/>
            <person name="Ang C.-S.A."/>
            <person name="Fernando D.W.F."/>
            <person name="Lu H.L."/>
            <person name="Taylor S.T."/>
            <person name="Ehtesham M.E.M."/>
            <person name="Najaraj S.H.N."/>
            <person name="Harsha G.H.G."/>
            <person name="Madugundu A.M."/>
            <person name="Renuse S.R."/>
            <person name="Holt D.H."/>
            <person name="Pandey A.P."/>
            <person name="Papenfuss A.P."/>
            <person name="Gasser R.B.G."/>
            <person name="Fischer K.F."/>
        </authorList>
    </citation>
    <scope>NUCLEOTIDE SEQUENCE</scope>
    <source>
        <strain evidence="3">SSS_KF_BRIS2020</strain>
    </source>
</reference>
<feature type="region of interest" description="Disordered" evidence="1">
    <location>
        <begin position="253"/>
        <end position="272"/>
    </location>
</feature>
<evidence type="ECO:0000256" key="1">
    <source>
        <dbReference type="SAM" id="MobiDB-lite"/>
    </source>
</evidence>
<feature type="region of interest" description="Disordered" evidence="1">
    <location>
        <begin position="416"/>
        <end position="503"/>
    </location>
</feature>
<reference evidence="4" key="3">
    <citation type="submission" date="2022-06" db="UniProtKB">
        <authorList>
            <consortium name="EnsemblMetazoa"/>
        </authorList>
    </citation>
    <scope>IDENTIFICATION</scope>
</reference>
<keyword evidence="2" id="KW-0812">Transmembrane</keyword>
<protein>
    <submittedName>
        <fullName evidence="3 4">Uncharacterized protein</fullName>
    </submittedName>
</protein>
<accession>A0A834RAF1</accession>
<dbReference type="Proteomes" id="UP000070412">
    <property type="component" value="Unassembled WGS sequence"/>
</dbReference>
<dbReference type="AlphaFoldDB" id="A0A834RAF1"/>
<keyword evidence="5" id="KW-1185">Reference proteome</keyword>
<reference evidence="5" key="1">
    <citation type="journal article" date="2020" name="PLoS Negl. Trop. Dis.">
        <title>High-quality nuclear genome for Sarcoptes scabiei-A critical resource for a neglected parasite.</title>
        <authorList>
            <person name="Korhonen P.K."/>
            <person name="Gasser R.B."/>
            <person name="Ma G."/>
            <person name="Wang T."/>
            <person name="Stroehlein A.J."/>
            <person name="Young N.D."/>
            <person name="Ang C.S."/>
            <person name="Fernando D.D."/>
            <person name="Lu H.C."/>
            <person name="Taylor S."/>
            <person name="Reynolds S.L."/>
            <person name="Mofiz E."/>
            <person name="Najaraj S.H."/>
            <person name="Gowda H."/>
            <person name="Madugundu A."/>
            <person name="Renuse S."/>
            <person name="Holt D."/>
            <person name="Pandey A."/>
            <person name="Papenfuss A.T."/>
            <person name="Fischer K."/>
        </authorList>
    </citation>
    <scope>NUCLEOTIDE SEQUENCE [LARGE SCALE GENOMIC DNA]</scope>
</reference>
<feature type="region of interest" description="Disordered" evidence="1">
    <location>
        <begin position="320"/>
        <end position="339"/>
    </location>
</feature>
<feature type="compositionally biased region" description="Polar residues" evidence="1">
    <location>
        <begin position="422"/>
        <end position="433"/>
    </location>
</feature>
<sequence>MDQKDYKLRHHYIHQSNDIDRIQSRPKRRLSMSMPPPTSELETSVERWSQKFSNKKCGLALIILLLLGILLALITFILIKSSKDSSMTEKSLIELNERSNRIDLYNPAPNYQALNRHSPTSSRNPSEIGKDLSINLAGFDVSNDNKYKLERDNIETKSITANNSRSLNRYEVEKDLEEFDDLIGRRLRRKKSRQKRSTSKDQIRSRSFRLNFQKNLRKRIPREKNQREERWLQASSMRRREQRLRDDFSNLRLFGDRQPNHRHQQQKHRRFRRRNETPILNDADENILDDVNYENDEVDFNHKFFISNDLDNLALYLRPNSKRKNSDNNNNKGSIRMKSLKKILYNKKNDYRLETQKIPSMMVTSSSSSSNNAKNNNSNNGSRNRNLYSKESKNIEKYDLLGSGNFEIIRGGILEKTPLKDSPNSQQSNQRSLIHNDDASDGGRNFQSNVATDNNNFDSNENDSNEDDDDDDSNESGDDGDDRQQNGRDQENDDQDNFEPFNLDLFENNPILRDLQGYDNFAASKPNALIRKNKKL</sequence>
<feature type="compositionally biased region" description="Low complexity" evidence="1">
    <location>
        <begin position="365"/>
        <end position="386"/>
    </location>
</feature>